<dbReference type="AlphaFoldDB" id="A0A1I6IMM1"/>
<evidence type="ECO:0000313" key="2">
    <source>
        <dbReference type="Proteomes" id="UP000199659"/>
    </source>
</evidence>
<protein>
    <recommendedName>
        <fullName evidence="3">DUF4280 domain-containing protein</fullName>
    </recommendedName>
</protein>
<dbReference type="InterPro" id="IPR025460">
    <property type="entry name" value="DUF4280"/>
</dbReference>
<organism evidence="1 2">
    <name type="scientific">Anaeromicropila populeti</name>
    <dbReference type="NCBI Taxonomy" id="37658"/>
    <lineage>
        <taxon>Bacteria</taxon>
        <taxon>Bacillati</taxon>
        <taxon>Bacillota</taxon>
        <taxon>Clostridia</taxon>
        <taxon>Lachnospirales</taxon>
        <taxon>Lachnospiraceae</taxon>
        <taxon>Anaeromicropila</taxon>
    </lineage>
</organism>
<dbReference type="STRING" id="37658.SAMN05661086_00904"/>
<keyword evidence="2" id="KW-1185">Reference proteome</keyword>
<evidence type="ECO:0008006" key="3">
    <source>
        <dbReference type="Google" id="ProtNLM"/>
    </source>
</evidence>
<proteinExistence type="predicted"/>
<name>A0A1I6IMM1_9FIRM</name>
<evidence type="ECO:0000313" key="1">
    <source>
        <dbReference type="EMBL" id="SFR67911.1"/>
    </source>
</evidence>
<accession>A0A1I6IMM1</accession>
<sequence length="159" mass="17235">MADTKSDGDVYLMRGALLQCNCGSHPRRLNLPEDHGEVVITEDEYKHPIVHENDCVIGPTGNIDYFGVCSNLPKNANPIVLTPYVPDGEETPPAGSIVEGGKCIPVFPLNKWSDTKEDVRIQDGSDCKVVTTKSFLKCLNGGIITPLSSGMEYKGEKDG</sequence>
<dbReference type="Proteomes" id="UP000199659">
    <property type="component" value="Unassembled WGS sequence"/>
</dbReference>
<dbReference type="OrthoDB" id="2733241at2"/>
<dbReference type="EMBL" id="FOYZ01000003">
    <property type="protein sequence ID" value="SFR67911.1"/>
    <property type="molecule type" value="Genomic_DNA"/>
</dbReference>
<reference evidence="1 2" key="1">
    <citation type="submission" date="2016-10" db="EMBL/GenBank/DDBJ databases">
        <authorList>
            <person name="de Groot N.N."/>
        </authorList>
    </citation>
    <scope>NUCLEOTIDE SEQUENCE [LARGE SCALE GENOMIC DNA]</scope>
    <source>
        <strain evidence="1 2">743A</strain>
    </source>
</reference>
<dbReference type="RefSeq" id="WP_092559513.1">
    <property type="nucleotide sequence ID" value="NZ_FOYZ01000003.1"/>
</dbReference>
<dbReference type="Pfam" id="PF14107">
    <property type="entry name" value="DUF4280"/>
    <property type="match status" value="1"/>
</dbReference>
<gene>
    <name evidence="1" type="ORF">SAMN05661086_00904</name>
</gene>